<evidence type="ECO:0000313" key="2">
    <source>
        <dbReference type="EMBL" id="GMH21831.1"/>
    </source>
</evidence>
<feature type="compositionally biased region" description="Basic and acidic residues" evidence="1">
    <location>
        <begin position="42"/>
        <end position="71"/>
    </location>
</feature>
<accession>A0AAD3T4N8</accession>
<proteinExistence type="predicted"/>
<feature type="region of interest" description="Disordered" evidence="1">
    <location>
        <begin position="42"/>
        <end position="77"/>
    </location>
</feature>
<protein>
    <submittedName>
        <fullName evidence="2">Uncharacterized protein</fullName>
    </submittedName>
</protein>
<gene>
    <name evidence="2" type="ORF">Nepgr_023674</name>
</gene>
<reference evidence="2" key="1">
    <citation type="submission" date="2023-05" db="EMBL/GenBank/DDBJ databases">
        <title>Nepenthes gracilis genome sequencing.</title>
        <authorList>
            <person name="Fukushima K."/>
        </authorList>
    </citation>
    <scope>NUCLEOTIDE SEQUENCE</scope>
    <source>
        <strain evidence="2">SING2019-196</strain>
    </source>
</reference>
<organism evidence="2 3">
    <name type="scientific">Nepenthes gracilis</name>
    <name type="common">Slender pitcher plant</name>
    <dbReference type="NCBI Taxonomy" id="150966"/>
    <lineage>
        <taxon>Eukaryota</taxon>
        <taxon>Viridiplantae</taxon>
        <taxon>Streptophyta</taxon>
        <taxon>Embryophyta</taxon>
        <taxon>Tracheophyta</taxon>
        <taxon>Spermatophyta</taxon>
        <taxon>Magnoliopsida</taxon>
        <taxon>eudicotyledons</taxon>
        <taxon>Gunneridae</taxon>
        <taxon>Pentapetalae</taxon>
        <taxon>Caryophyllales</taxon>
        <taxon>Nepenthaceae</taxon>
        <taxon>Nepenthes</taxon>
    </lineage>
</organism>
<dbReference type="Proteomes" id="UP001279734">
    <property type="component" value="Unassembled WGS sequence"/>
</dbReference>
<evidence type="ECO:0000256" key="1">
    <source>
        <dbReference type="SAM" id="MobiDB-lite"/>
    </source>
</evidence>
<sequence>MNRAQGPRRRAQLFYSDSPWETEYHEVALPISHASLAGKTLDRTADRAGTEFSTKIRDELSDGKESKDREQKRTHKF</sequence>
<evidence type="ECO:0000313" key="3">
    <source>
        <dbReference type="Proteomes" id="UP001279734"/>
    </source>
</evidence>
<keyword evidence="3" id="KW-1185">Reference proteome</keyword>
<name>A0AAD3T4N8_NEPGR</name>
<comment type="caution">
    <text evidence="2">The sequence shown here is derived from an EMBL/GenBank/DDBJ whole genome shotgun (WGS) entry which is preliminary data.</text>
</comment>
<dbReference type="EMBL" id="BSYO01000023">
    <property type="protein sequence ID" value="GMH21831.1"/>
    <property type="molecule type" value="Genomic_DNA"/>
</dbReference>
<dbReference type="AlphaFoldDB" id="A0AAD3T4N8"/>